<proteinExistence type="predicted"/>
<dbReference type="Proteomes" id="UP000299102">
    <property type="component" value="Unassembled WGS sequence"/>
</dbReference>
<name>A0A4C2A8B8_EUMVA</name>
<reference evidence="1 2" key="1">
    <citation type="journal article" date="2019" name="Commun. Biol.">
        <title>The bagworm genome reveals a unique fibroin gene that provides high tensile strength.</title>
        <authorList>
            <person name="Kono N."/>
            <person name="Nakamura H."/>
            <person name="Ohtoshi R."/>
            <person name="Tomita M."/>
            <person name="Numata K."/>
            <person name="Arakawa K."/>
        </authorList>
    </citation>
    <scope>NUCLEOTIDE SEQUENCE [LARGE SCALE GENOMIC DNA]</scope>
</reference>
<evidence type="ECO:0000313" key="1">
    <source>
        <dbReference type="EMBL" id="GBP96348.1"/>
    </source>
</evidence>
<protein>
    <submittedName>
        <fullName evidence="1">Uncharacterized protein</fullName>
    </submittedName>
</protein>
<organism evidence="1 2">
    <name type="scientific">Eumeta variegata</name>
    <name type="common">Bagworm moth</name>
    <name type="synonym">Eumeta japonica</name>
    <dbReference type="NCBI Taxonomy" id="151549"/>
    <lineage>
        <taxon>Eukaryota</taxon>
        <taxon>Metazoa</taxon>
        <taxon>Ecdysozoa</taxon>
        <taxon>Arthropoda</taxon>
        <taxon>Hexapoda</taxon>
        <taxon>Insecta</taxon>
        <taxon>Pterygota</taxon>
        <taxon>Neoptera</taxon>
        <taxon>Endopterygota</taxon>
        <taxon>Lepidoptera</taxon>
        <taxon>Glossata</taxon>
        <taxon>Ditrysia</taxon>
        <taxon>Tineoidea</taxon>
        <taxon>Psychidae</taxon>
        <taxon>Oiketicinae</taxon>
        <taxon>Eumeta</taxon>
    </lineage>
</organism>
<evidence type="ECO:0000313" key="2">
    <source>
        <dbReference type="Proteomes" id="UP000299102"/>
    </source>
</evidence>
<sequence length="139" mass="14458">MRPSLSEAERSSALLSPWCIPFECMLDVNESLYSNKEGGSAVALLRSEVGVTVTRACAHCATSIRFPRALVISVGGPATLVSSGVGRPSRYVGAAAAAVIGAAGSDSIYYSYRTPPAALAMRRGCAHVDVYSLQSTLSS</sequence>
<comment type="caution">
    <text evidence="1">The sequence shown here is derived from an EMBL/GenBank/DDBJ whole genome shotgun (WGS) entry which is preliminary data.</text>
</comment>
<dbReference type="AlphaFoldDB" id="A0A4C2A8B8"/>
<keyword evidence="2" id="KW-1185">Reference proteome</keyword>
<gene>
    <name evidence="1" type="ORF">EVAR_44930_1</name>
</gene>
<dbReference type="EMBL" id="BGZK01002771">
    <property type="protein sequence ID" value="GBP96348.1"/>
    <property type="molecule type" value="Genomic_DNA"/>
</dbReference>
<accession>A0A4C2A8B8</accession>